<gene>
    <name evidence="2" type="ORF">AAF712_014197</name>
</gene>
<accession>A0ABR2ZBX6</accession>
<feature type="region of interest" description="Disordered" evidence="1">
    <location>
        <begin position="32"/>
        <end position="63"/>
    </location>
</feature>
<comment type="caution">
    <text evidence="2">The sequence shown here is derived from an EMBL/GenBank/DDBJ whole genome shotgun (WGS) entry which is preliminary data.</text>
</comment>
<feature type="region of interest" description="Disordered" evidence="1">
    <location>
        <begin position="294"/>
        <end position="326"/>
    </location>
</feature>
<evidence type="ECO:0000313" key="3">
    <source>
        <dbReference type="Proteomes" id="UP001437256"/>
    </source>
</evidence>
<keyword evidence="3" id="KW-1185">Reference proteome</keyword>
<name>A0ABR2ZBX6_9AGAR</name>
<organism evidence="2 3">
    <name type="scientific">Marasmius tenuissimus</name>
    <dbReference type="NCBI Taxonomy" id="585030"/>
    <lineage>
        <taxon>Eukaryota</taxon>
        <taxon>Fungi</taxon>
        <taxon>Dikarya</taxon>
        <taxon>Basidiomycota</taxon>
        <taxon>Agaricomycotina</taxon>
        <taxon>Agaricomycetes</taxon>
        <taxon>Agaricomycetidae</taxon>
        <taxon>Agaricales</taxon>
        <taxon>Marasmiineae</taxon>
        <taxon>Marasmiaceae</taxon>
        <taxon>Marasmius</taxon>
    </lineage>
</organism>
<dbReference type="EMBL" id="JBBXMP010000250">
    <property type="protein sequence ID" value="KAL0059096.1"/>
    <property type="molecule type" value="Genomic_DNA"/>
</dbReference>
<evidence type="ECO:0000313" key="2">
    <source>
        <dbReference type="EMBL" id="KAL0059096.1"/>
    </source>
</evidence>
<reference evidence="2 3" key="1">
    <citation type="submission" date="2024-05" db="EMBL/GenBank/DDBJ databases">
        <title>A draft genome resource for the thread blight pathogen Marasmius tenuissimus strain MS-2.</title>
        <authorList>
            <person name="Yulfo-Soto G.E."/>
            <person name="Baruah I.K."/>
            <person name="Amoako-Attah I."/>
            <person name="Bukari Y."/>
            <person name="Meinhardt L.W."/>
            <person name="Bailey B.A."/>
            <person name="Cohen S.P."/>
        </authorList>
    </citation>
    <scope>NUCLEOTIDE SEQUENCE [LARGE SCALE GENOMIC DNA]</scope>
    <source>
        <strain evidence="2 3">MS-2</strain>
    </source>
</reference>
<protein>
    <submittedName>
        <fullName evidence="2">Uncharacterized protein</fullName>
    </submittedName>
</protein>
<sequence>MASPLVTLSATHQPFAPSPPCALSCPVAVMAATDPASRSSSSSPEPDPGHVKKKAGRKSPFDEKQDALITSKFAEYEELLIQHKLQYGKDARKNDTPAAIKTWVSKTVDELMKRKEFANLSKTDKSEKEWEKCLLTKFKNQRYNSIAPKHRQALIQQALRQVEQGERDSLKRMDQKEVEAWEEESDKVQFFRAEAEYERVCEELEYKHSCFGNVIRYFAAKRDLWRSCLGKSMGNGHEAYAREHTDMFEALRLDREAKLQRCGVSILLDTSNGKTLAERVRVFHEMEEKHFPCDRNANRPPFNDPTVHASGFKDTREGAEEDNQQE</sequence>
<evidence type="ECO:0000256" key="1">
    <source>
        <dbReference type="SAM" id="MobiDB-lite"/>
    </source>
</evidence>
<dbReference type="Proteomes" id="UP001437256">
    <property type="component" value="Unassembled WGS sequence"/>
</dbReference>
<proteinExistence type="predicted"/>